<evidence type="ECO:0000256" key="1">
    <source>
        <dbReference type="SAM" id="Phobius"/>
    </source>
</evidence>
<evidence type="ECO:0008006" key="4">
    <source>
        <dbReference type="Google" id="ProtNLM"/>
    </source>
</evidence>
<name>A0A0J9TH02_PLAVI</name>
<evidence type="ECO:0000313" key="3">
    <source>
        <dbReference type="Proteomes" id="UP000053776"/>
    </source>
</evidence>
<dbReference type="Proteomes" id="UP000053776">
    <property type="component" value="Unassembled WGS sequence"/>
</dbReference>
<dbReference type="OrthoDB" id="10298679at2759"/>
<reference evidence="2 3" key="1">
    <citation type="submission" date="2011-08" db="EMBL/GenBank/DDBJ databases">
        <title>The Genome Sequence of Plasmodium vivax Mauritania I.</title>
        <authorList>
            <consortium name="The Broad Institute Genome Sequencing Platform"/>
            <consortium name="The Broad Institute Genome Sequencing Center for Infectious Disease"/>
            <person name="Neafsey D."/>
            <person name="Carlton J."/>
            <person name="Barnwell J."/>
            <person name="Collins W."/>
            <person name="Escalante A."/>
            <person name="Mullikin J."/>
            <person name="Saul A."/>
            <person name="Guigo R."/>
            <person name="Camara F."/>
            <person name="Young S.K."/>
            <person name="Zeng Q."/>
            <person name="Gargeya S."/>
            <person name="Fitzgerald M."/>
            <person name="Haas B."/>
            <person name="Abouelleil A."/>
            <person name="Alvarado L."/>
            <person name="Arachchi H.M."/>
            <person name="Berlin A."/>
            <person name="Brown A."/>
            <person name="Chapman S.B."/>
            <person name="Chen Z."/>
            <person name="Dunbar C."/>
            <person name="Freedman E."/>
            <person name="Gearin G."/>
            <person name="Gellesch M."/>
            <person name="Goldberg J."/>
            <person name="Griggs A."/>
            <person name="Gujja S."/>
            <person name="Heiman D."/>
            <person name="Howarth C."/>
            <person name="Larson L."/>
            <person name="Lui A."/>
            <person name="MacDonald P.J.P."/>
            <person name="Montmayeur A."/>
            <person name="Murphy C."/>
            <person name="Neiman D."/>
            <person name="Pearson M."/>
            <person name="Priest M."/>
            <person name="Roberts A."/>
            <person name="Saif S."/>
            <person name="Shea T."/>
            <person name="Shenoy N."/>
            <person name="Sisk P."/>
            <person name="Stolte C."/>
            <person name="Sykes S."/>
            <person name="Wortman J."/>
            <person name="Nusbaum C."/>
            <person name="Birren B."/>
        </authorList>
    </citation>
    <scope>NUCLEOTIDE SEQUENCE [LARGE SCALE GENOMIC DNA]</scope>
    <source>
        <strain evidence="2 3">Mauritania I</strain>
    </source>
</reference>
<gene>
    <name evidence="2" type="ORF">PVMG_02273</name>
</gene>
<dbReference type="EMBL" id="KQ235026">
    <property type="protein sequence ID" value="KMZ94047.1"/>
    <property type="molecule type" value="Genomic_DNA"/>
</dbReference>
<evidence type="ECO:0000313" key="2">
    <source>
        <dbReference type="EMBL" id="KMZ94047.1"/>
    </source>
</evidence>
<feature type="transmembrane region" description="Helical" evidence="1">
    <location>
        <begin position="281"/>
        <end position="301"/>
    </location>
</feature>
<keyword evidence="1" id="KW-0812">Transmembrane</keyword>
<dbReference type="AlphaFoldDB" id="A0A0J9TH02"/>
<keyword evidence="1" id="KW-0472">Membrane</keyword>
<protein>
    <recommendedName>
        <fullName evidence="4">VIR protein</fullName>
    </recommendedName>
</protein>
<accession>A0A0J9TH02</accession>
<keyword evidence="1" id="KW-1133">Transmembrane helix</keyword>
<sequence length="308" mass="35733">MSKDKEYILDEIKKNYIINENSKFYKIYKVFDESCESFTDHKDSCCTQSTESWAQSSVVIELLKDLYSNLYRVYATLPGSNNDYVDDVGKKDYKLCYTSLKYWLYDQIIIKGLEETKIDEIFTGLENHVKKKITNTFENGCEFNKLTLDEIKKLKNIYALYTVLYNHKFEPCNKKTCKYLDYVGKGLDELIGSINSCSSDSNRTNYCIEFEEFVDLCKEDYEDAGISIYVENTKSKAIEQGKLLLSVQTYKNEPHYIYIKNEELLNFVKTSDFLSNKSTTIAATSVVGSAIGLSSIFYYFYKVNQNPI</sequence>
<organism evidence="2 3">
    <name type="scientific">Plasmodium vivax Mauritania I</name>
    <dbReference type="NCBI Taxonomy" id="1035515"/>
    <lineage>
        <taxon>Eukaryota</taxon>
        <taxon>Sar</taxon>
        <taxon>Alveolata</taxon>
        <taxon>Apicomplexa</taxon>
        <taxon>Aconoidasida</taxon>
        <taxon>Haemosporida</taxon>
        <taxon>Plasmodiidae</taxon>
        <taxon>Plasmodium</taxon>
        <taxon>Plasmodium (Plasmodium)</taxon>
    </lineage>
</organism>
<proteinExistence type="predicted"/>